<comment type="caution">
    <text evidence="1">The sequence shown here is derived from an EMBL/GenBank/DDBJ whole genome shotgun (WGS) entry which is preliminary data.</text>
</comment>
<name>A0ABU6MMM0_9BACI</name>
<protein>
    <submittedName>
        <fullName evidence="1">Uncharacterized protein</fullName>
    </submittedName>
</protein>
<proteinExistence type="predicted"/>
<evidence type="ECO:0000313" key="1">
    <source>
        <dbReference type="EMBL" id="MED1205608.1"/>
    </source>
</evidence>
<keyword evidence="2" id="KW-1185">Reference proteome</keyword>
<accession>A0ABU6MMM0</accession>
<organism evidence="1 2">
    <name type="scientific">Heyndrickxia acidicola</name>
    <dbReference type="NCBI Taxonomy" id="209389"/>
    <lineage>
        <taxon>Bacteria</taxon>
        <taxon>Bacillati</taxon>
        <taxon>Bacillota</taxon>
        <taxon>Bacilli</taxon>
        <taxon>Bacillales</taxon>
        <taxon>Bacillaceae</taxon>
        <taxon>Heyndrickxia</taxon>
    </lineage>
</organism>
<dbReference type="EMBL" id="JARMAB010000038">
    <property type="protein sequence ID" value="MED1205608.1"/>
    <property type="molecule type" value="Genomic_DNA"/>
</dbReference>
<dbReference type="RefSeq" id="WP_066270846.1">
    <property type="nucleotide sequence ID" value="NZ_JARMAB010000038.1"/>
</dbReference>
<dbReference type="Proteomes" id="UP001341444">
    <property type="component" value="Unassembled WGS sequence"/>
</dbReference>
<sequence>MKTCPYCGSGVSEKAGVAYCGFCSMKGFQPVEEGQRQSRYEKKKIIDHDDIKKSTPELMTYHTVDLLKLLKLLREERRAFFSQLSMIKKGASQLPEYKPLEVQTGNDYENLTRKTWIVENILNDRIGYIPNKITDQLLLTISNRMENDRNRKPMIIKKNQEIEKGISMER</sequence>
<evidence type="ECO:0000313" key="2">
    <source>
        <dbReference type="Proteomes" id="UP001341444"/>
    </source>
</evidence>
<reference evidence="1 2" key="1">
    <citation type="submission" date="2023-03" db="EMBL/GenBank/DDBJ databases">
        <title>Bacillus Genome Sequencing.</title>
        <authorList>
            <person name="Dunlap C."/>
        </authorList>
    </citation>
    <scope>NUCLEOTIDE SEQUENCE [LARGE SCALE GENOMIC DNA]</scope>
    <source>
        <strain evidence="1 2">B-23453</strain>
    </source>
</reference>
<gene>
    <name evidence="1" type="ORF">P4T90_21470</name>
</gene>